<dbReference type="PROSITE" id="PS51184">
    <property type="entry name" value="JMJC"/>
    <property type="match status" value="1"/>
</dbReference>
<sequence length="337" mass="38120">MTAKTKPNAKPGKREVLAQALMEGCPLDQLAARFVAAGYSEKAASYEAARAMKDPLFAAGKRLGNQVKKRDWTLDIYRRLRRSEAGDATEIPVVDTIDPEEFFAKYYHRNMPVKLTGLVDHWPAMEKWSLDFLAGKMGSTMIELQGQRQSRADYEIASNELKRNVTFADFVAALRRTDSSNDFYITANNDTVNKQALAPLWDDVGEISLLKPTGANDGFFWMGPKGTITPFHHDLTNNLLLQIVGRKRVTMIAPYDSAWMRNHKHCYSQWTSPDELAMLGEQAPKLWECDLGPGEALFLPVGWWHYVVGLDLTIGMSFINFRADNDFYTGYLTETDF</sequence>
<dbReference type="PANTHER" id="PTHR12461:SF105">
    <property type="entry name" value="HYPOXIA-INDUCIBLE FACTOR 1-ALPHA INHIBITOR"/>
    <property type="match status" value="1"/>
</dbReference>
<evidence type="ECO:0000313" key="3">
    <source>
        <dbReference type="Proteomes" id="UP000185192"/>
    </source>
</evidence>
<dbReference type="AlphaFoldDB" id="A0A1N6CMZ7"/>
<proteinExistence type="predicted"/>
<dbReference type="Pfam" id="PF13621">
    <property type="entry name" value="Cupin_8"/>
    <property type="match status" value="1"/>
</dbReference>
<organism evidence="2 3">
    <name type="scientific">Parasphingorhabdus marina DSM 22363</name>
    <dbReference type="NCBI Taxonomy" id="1123272"/>
    <lineage>
        <taxon>Bacteria</taxon>
        <taxon>Pseudomonadati</taxon>
        <taxon>Pseudomonadota</taxon>
        <taxon>Alphaproteobacteria</taxon>
        <taxon>Sphingomonadales</taxon>
        <taxon>Sphingomonadaceae</taxon>
        <taxon>Parasphingorhabdus</taxon>
    </lineage>
</organism>
<dbReference type="OrthoDB" id="479699at2"/>
<reference evidence="3" key="1">
    <citation type="submission" date="2016-11" db="EMBL/GenBank/DDBJ databases">
        <authorList>
            <person name="Varghese N."/>
            <person name="Submissions S."/>
        </authorList>
    </citation>
    <scope>NUCLEOTIDE SEQUENCE [LARGE SCALE GENOMIC DNA]</scope>
    <source>
        <strain evidence="3">DSM 22363</strain>
    </source>
</reference>
<dbReference type="PANTHER" id="PTHR12461">
    <property type="entry name" value="HYPOXIA-INDUCIBLE FACTOR 1 ALPHA INHIBITOR-RELATED"/>
    <property type="match status" value="1"/>
</dbReference>
<dbReference type="SMART" id="SM00558">
    <property type="entry name" value="JmjC"/>
    <property type="match status" value="1"/>
</dbReference>
<name>A0A1N6CMZ7_9SPHN</name>
<dbReference type="RefSeq" id="WP_074203581.1">
    <property type="nucleotide sequence ID" value="NZ_FSQW01000001.1"/>
</dbReference>
<dbReference type="SUPFAM" id="SSF51197">
    <property type="entry name" value="Clavaminate synthase-like"/>
    <property type="match status" value="1"/>
</dbReference>
<accession>A0A1N6CMZ7</accession>
<dbReference type="STRING" id="1123272.SAMN02745824_0518"/>
<protein>
    <submittedName>
        <fullName evidence="2">Cupin-like domain-containing protein</fullName>
    </submittedName>
</protein>
<evidence type="ECO:0000313" key="2">
    <source>
        <dbReference type="EMBL" id="SIN59978.1"/>
    </source>
</evidence>
<dbReference type="Proteomes" id="UP000185192">
    <property type="component" value="Unassembled WGS sequence"/>
</dbReference>
<feature type="domain" description="JmjC" evidence="1">
    <location>
        <begin position="178"/>
        <end position="335"/>
    </location>
</feature>
<gene>
    <name evidence="2" type="ORF">SAMN02745824_0518</name>
</gene>
<keyword evidence="3" id="KW-1185">Reference proteome</keyword>
<dbReference type="Gene3D" id="2.60.120.650">
    <property type="entry name" value="Cupin"/>
    <property type="match status" value="1"/>
</dbReference>
<dbReference type="InterPro" id="IPR041667">
    <property type="entry name" value="Cupin_8"/>
</dbReference>
<dbReference type="EMBL" id="FSQW01000001">
    <property type="protein sequence ID" value="SIN59978.1"/>
    <property type="molecule type" value="Genomic_DNA"/>
</dbReference>
<dbReference type="InterPro" id="IPR003347">
    <property type="entry name" value="JmjC_dom"/>
</dbReference>
<evidence type="ECO:0000259" key="1">
    <source>
        <dbReference type="PROSITE" id="PS51184"/>
    </source>
</evidence>